<protein>
    <submittedName>
        <fullName evidence="1">Uncharacterized protein</fullName>
    </submittedName>
</protein>
<gene>
    <name evidence="1" type="ORF">BJ138DRAFT_511799</name>
</gene>
<dbReference type="Proteomes" id="UP000790377">
    <property type="component" value="Unassembled WGS sequence"/>
</dbReference>
<reference evidence="1" key="1">
    <citation type="journal article" date="2021" name="New Phytol.">
        <title>Evolutionary innovations through gain and loss of genes in the ectomycorrhizal Boletales.</title>
        <authorList>
            <person name="Wu G."/>
            <person name="Miyauchi S."/>
            <person name="Morin E."/>
            <person name="Kuo A."/>
            <person name="Drula E."/>
            <person name="Varga T."/>
            <person name="Kohler A."/>
            <person name="Feng B."/>
            <person name="Cao Y."/>
            <person name="Lipzen A."/>
            <person name="Daum C."/>
            <person name="Hundley H."/>
            <person name="Pangilinan J."/>
            <person name="Johnson J."/>
            <person name="Barry K."/>
            <person name="LaButti K."/>
            <person name="Ng V."/>
            <person name="Ahrendt S."/>
            <person name="Min B."/>
            <person name="Choi I.G."/>
            <person name="Park H."/>
            <person name="Plett J.M."/>
            <person name="Magnuson J."/>
            <person name="Spatafora J.W."/>
            <person name="Nagy L.G."/>
            <person name="Henrissat B."/>
            <person name="Grigoriev I.V."/>
            <person name="Yang Z.L."/>
            <person name="Xu J."/>
            <person name="Martin F.M."/>
        </authorList>
    </citation>
    <scope>NUCLEOTIDE SEQUENCE</scope>
    <source>
        <strain evidence="1">ATCC 28755</strain>
    </source>
</reference>
<name>A0ACB8A1B4_9AGAM</name>
<dbReference type="EMBL" id="MU267915">
    <property type="protein sequence ID" value="KAH7907330.1"/>
    <property type="molecule type" value="Genomic_DNA"/>
</dbReference>
<accession>A0ACB8A1B4</accession>
<organism evidence="1 2">
    <name type="scientific">Hygrophoropsis aurantiaca</name>
    <dbReference type="NCBI Taxonomy" id="72124"/>
    <lineage>
        <taxon>Eukaryota</taxon>
        <taxon>Fungi</taxon>
        <taxon>Dikarya</taxon>
        <taxon>Basidiomycota</taxon>
        <taxon>Agaricomycotina</taxon>
        <taxon>Agaricomycetes</taxon>
        <taxon>Agaricomycetidae</taxon>
        <taxon>Boletales</taxon>
        <taxon>Coniophorineae</taxon>
        <taxon>Hygrophoropsidaceae</taxon>
        <taxon>Hygrophoropsis</taxon>
    </lineage>
</organism>
<evidence type="ECO:0000313" key="1">
    <source>
        <dbReference type="EMBL" id="KAH7907330.1"/>
    </source>
</evidence>
<keyword evidence="2" id="KW-1185">Reference proteome</keyword>
<sequence length="202" mass="23216">MSFTKVRVSAAYVDPRVKGVTLNLDRNVTVAEATEAVAEKVAANVTEGYELSLAEEAPVTSLDMKHHRFPKNVRDEDKLSAASPHGMMVIFRPVDEVRQNNLIQVSKLAATQSIQQAIDELRSGRDKADEKIRELRQTNRELRQTNRELRQTNKELRQTIEQRDQTIRELGETVRKQGRKIEALERKNEALEREMGELRRGW</sequence>
<proteinExistence type="predicted"/>
<comment type="caution">
    <text evidence="1">The sequence shown here is derived from an EMBL/GenBank/DDBJ whole genome shotgun (WGS) entry which is preliminary data.</text>
</comment>
<evidence type="ECO:0000313" key="2">
    <source>
        <dbReference type="Proteomes" id="UP000790377"/>
    </source>
</evidence>